<evidence type="ECO:0000256" key="1">
    <source>
        <dbReference type="PROSITE-ProRule" id="PRU00169"/>
    </source>
</evidence>
<name>A0ABX3A4F0_9GAMM</name>
<dbReference type="Pfam" id="PF00072">
    <property type="entry name" value="Response_reg"/>
    <property type="match status" value="1"/>
</dbReference>
<dbReference type="InterPro" id="IPR052048">
    <property type="entry name" value="ST_Response_Regulator"/>
</dbReference>
<dbReference type="PROSITE" id="PS50110">
    <property type="entry name" value="RESPONSE_REGULATORY"/>
    <property type="match status" value="1"/>
</dbReference>
<dbReference type="SMART" id="SM00448">
    <property type="entry name" value="REC"/>
    <property type="match status" value="1"/>
</dbReference>
<evidence type="ECO:0000313" key="4">
    <source>
        <dbReference type="Proteomes" id="UP000094329"/>
    </source>
</evidence>
<gene>
    <name evidence="3" type="ORF">BGC07_13485</name>
</gene>
<dbReference type="PANTHER" id="PTHR43228">
    <property type="entry name" value="TWO-COMPONENT RESPONSE REGULATOR"/>
    <property type="match status" value="1"/>
</dbReference>
<evidence type="ECO:0000313" key="3">
    <source>
        <dbReference type="EMBL" id="ODN43723.1"/>
    </source>
</evidence>
<dbReference type="Gene3D" id="3.40.50.2300">
    <property type="match status" value="1"/>
</dbReference>
<proteinExistence type="predicted"/>
<feature type="domain" description="Response regulatory" evidence="2">
    <location>
        <begin position="2"/>
        <end position="119"/>
    </location>
</feature>
<feature type="modified residue" description="4-aspartylphosphate" evidence="1">
    <location>
        <position position="53"/>
    </location>
</feature>
<keyword evidence="1" id="KW-0597">Phosphoprotein</keyword>
<protein>
    <recommendedName>
        <fullName evidence="2">Response regulatory domain-containing protein</fullName>
    </recommendedName>
</protein>
<comment type="caution">
    <text evidence="3">The sequence shown here is derived from an EMBL/GenBank/DDBJ whole genome shotgun (WGS) entry which is preliminary data.</text>
</comment>
<dbReference type="EMBL" id="MDTU01000001">
    <property type="protein sequence ID" value="ODN43723.1"/>
    <property type="molecule type" value="Genomic_DNA"/>
</dbReference>
<dbReference type="InterPro" id="IPR001789">
    <property type="entry name" value="Sig_transdc_resp-reg_receiver"/>
</dbReference>
<reference evidence="3 4" key="1">
    <citation type="submission" date="2016-08" db="EMBL/GenBank/DDBJ databases">
        <title>Draft genome sequence of Candidatus Piscirickettsia litoralis, from seawater.</title>
        <authorList>
            <person name="Wan X."/>
            <person name="Lee A.J."/>
            <person name="Hou S."/>
            <person name="Donachie S.P."/>
        </authorList>
    </citation>
    <scope>NUCLEOTIDE SEQUENCE [LARGE SCALE GENOMIC DNA]</scope>
    <source>
        <strain evidence="3 4">Y2</strain>
    </source>
</reference>
<keyword evidence="4" id="KW-1185">Reference proteome</keyword>
<accession>A0ABX3A4F0</accession>
<dbReference type="Proteomes" id="UP000094329">
    <property type="component" value="Unassembled WGS sequence"/>
</dbReference>
<dbReference type="PANTHER" id="PTHR43228:SF1">
    <property type="entry name" value="TWO-COMPONENT RESPONSE REGULATOR ARR22"/>
    <property type="match status" value="1"/>
</dbReference>
<dbReference type="RefSeq" id="WP_069313519.1">
    <property type="nucleotide sequence ID" value="NZ_MDTU01000001.1"/>
</dbReference>
<dbReference type="InterPro" id="IPR011006">
    <property type="entry name" value="CheY-like_superfamily"/>
</dbReference>
<organism evidence="3 4">
    <name type="scientific">Piscirickettsia litoralis</name>
    <dbReference type="NCBI Taxonomy" id="1891921"/>
    <lineage>
        <taxon>Bacteria</taxon>
        <taxon>Pseudomonadati</taxon>
        <taxon>Pseudomonadota</taxon>
        <taxon>Gammaproteobacteria</taxon>
        <taxon>Thiotrichales</taxon>
        <taxon>Piscirickettsiaceae</taxon>
        <taxon>Piscirickettsia</taxon>
    </lineage>
</organism>
<dbReference type="SUPFAM" id="SSF52172">
    <property type="entry name" value="CheY-like"/>
    <property type="match status" value="1"/>
</dbReference>
<evidence type="ECO:0000259" key="2">
    <source>
        <dbReference type="PROSITE" id="PS50110"/>
    </source>
</evidence>
<sequence length="126" mass="14341">MQILIIDDEERVLDSLKRLILLKYKNAKITEARCGKEAVDSIKNQTFDIVISDRYMGGLDGDAVLRYARKIQPKAKRIMYSGYTDDESIRSAIESGDIEYLLEKGCSKQSILDVLEEIFLLKESSS</sequence>